<dbReference type="InterPro" id="IPR037143">
    <property type="entry name" value="4-PPantetheinyl_Trfase_dom_sf"/>
</dbReference>
<dbReference type="Proteomes" id="UP000178991">
    <property type="component" value="Unassembled WGS sequence"/>
</dbReference>
<feature type="domain" description="4'-phosphopantetheinyl transferase" evidence="3">
    <location>
        <begin position="98"/>
        <end position="169"/>
    </location>
</feature>
<comment type="similarity">
    <text evidence="1">Belongs to the P-Pant transferase superfamily. Gsp/Sfp/HetI/AcpT family.</text>
</comment>
<dbReference type="PANTHER" id="PTHR12215">
    <property type="entry name" value="PHOSPHOPANTETHEINE TRANSFERASE"/>
    <property type="match status" value="1"/>
</dbReference>
<dbReference type="InterPro" id="IPR055066">
    <property type="entry name" value="AASDHPPT_N"/>
</dbReference>
<evidence type="ECO:0000313" key="6">
    <source>
        <dbReference type="Proteomes" id="UP000178991"/>
    </source>
</evidence>
<dbReference type="Gene3D" id="3.90.470.20">
    <property type="entry name" value="4'-phosphopantetheinyl transferase domain"/>
    <property type="match status" value="2"/>
</dbReference>
<feature type="domain" description="4'-phosphopantetheinyl transferase N-terminal" evidence="4">
    <location>
        <begin position="37"/>
        <end position="92"/>
    </location>
</feature>
<gene>
    <name evidence="5" type="ORF">A2639_00365</name>
</gene>
<comment type="caution">
    <text evidence="5">The sequence shown here is derived from an EMBL/GenBank/DDBJ whole genome shotgun (WGS) entry which is preliminary data.</text>
</comment>
<dbReference type="Pfam" id="PF22624">
    <property type="entry name" value="AASDHPPT_N"/>
    <property type="match status" value="1"/>
</dbReference>
<evidence type="ECO:0000259" key="3">
    <source>
        <dbReference type="Pfam" id="PF01648"/>
    </source>
</evidence>
<evidence type="ECO:0000259" key="4">
    <source>
        <dbReference type="Pfam" id="PF22624"/>
    </source>
</evidence>
<reference evidence="5 6" key="1">
    <citation type="journal article" date="2016" name="Nat. Commun.">
        <title>Thousands of microbial genomes shed light on interconnected biogeochemical processes in an aquifer system.</title>
        <authorList>
            <person name="Anantharaman K."/>
            <person name="Brown C.T."/>
            <person name="Hug L.A."/>
            <person name="Sharon I."/>
            <person name="Castelle C.J."/>
            <person name="Probst A.J."/>
            <person name="Thomas B.C."/>
            <person name="Singh A."/>
            <person name="Wilkins M.J."/>
            <person name="Karaoz U."/>
            <person name="Brodie E.L."/>
            <person name="Williams K.H."/>
            <person name="Hubbard S.S."/>
            <person name="Banfield J.F."/>
        </authorList>
    </citation>
    <scope>NUCLEOTIDE SEQUENCE [LARGE SCALE GENOMIC DNA]</scope>
</reference>
<protein>
    <submittedName>
        <fullName evidence="5">Uncharacterized protein</fullName>
    </submittedName>
</protein>
<dbReference type="AlphaFoldDB" id="A0A1G2HK06"/>
<dbReference type="Pfam" id="PF01648">
    <property type="entry name" value="ACPS"/>
    <property type="match status" value="1"/>
</dbReference>
<dbReference type="PANTHER" id="PTHR12215:SF10">
    <property type="entry name" value="L-AMINOADIPATE-SEMIALDEHYDE DEHYDROGENASE-PHOSPHOPANTETHEINYL TRANSFERASE"/>
    <property type="match status" value="1"/>
</dbReference>
<dbReference type="InterPro" id="IPR050559">
    <property type="entry name" value="P-Pant_transferase_sf"/>
</dbReference>
<dbReference type="EMBL" id="MHOL01000013">
    <property type="protein sequence ID" value="OGZ62785.1"/>
    <property type="molecule type" value="Genomic_DNA"/>
</dbReference>
<dbReference type="GO" id="GO:0008897">
    <property type="term" value="F:holo-[acyl-carrier-protein] synthase activity"/>
    <property type="evidence" value="ECO:0007669"/>
    <property type="project" value="InterPro"/>
</dbReference>
<dbReference type="GO" id="GO:0005829">
    <property type="term" value="C:cytosol"/>
    <property type="evidence" value="ECO:0007669"/>
    <property type="project" value="TreeGrafter"/>
</dbReference>
<sequence length="236" mass="27011">MNKIIAVNYMSALPCPISQSPESELDAFCNNTFKHEMGKLIAISVIANLLKVDRSDINFTKNAYGKPTLAGQEGHVLDFNLSYTGSWIFLAISTEANIGIDAELIEPINIDTASEFCVGREIKMIKSNPDKSIENYYKLWTLRESFLKIMGVGLSYPIKNIEFIFNKDRIKFYNKNKVVDGYFFKVYKLQNILISLCIRNKNFPEKIEVYNSLDSFNQAFNKNQYQNVKNYAEATT</sequence>
<evidence type="ECO:0000256" key="2">
    <source>
        <dbReference type="ARBA" id="ARBA00022679"/>
    </source>
</evidence>
<dbReference type="InterPro" id="IPR008278">
    <property type="entry name" value="4-PPantetheinyl_Trfase_dom"/>
</dbReference>
<dbReference type="GO" id="GO:0019878">
    <property type="term" value="P:lysine biosynthetic process via aminoadipic acid"/>
    <property type="evidence" value="ECO:0007669"/>
    <property type="project" value="TreeGrafter"/>
</dbReference>
<name>A0A1G2HK06_9BACT</name>
<organism evidence="5 6">
    <name type="scientific">Candidatus Staskawiczbacteria bacterium RIFCSPHIGHO2_01_FULL_34_27</name>
    <dbReference type="NCBI Taxonomy" id="1802199"/>
    <lineage>
        <taxon>Bacteria</taxon>
        <taxon>Candidatus Staskawicziibacteriota</taxon>
    </lineage>
</organism>
<keyword evidence="2" id="KW-0808">Transferase</keyword>
<dbReference type="GO" id="GO:0000287">
    <property type="term" value="F:magnesium ion binding"/>
    <property type="evidence" value="ECO:0007669"/>
    <property type="project" value="InterPro"/>
</dbReference>
<dbReference type="SUPFAM" id="SSF56214">
    <property type="entry name" value="4'-phosphopantetheinyl transferase"/>
    <property type="match status" value="2"/>
</dbReference>
<proteinExistence type="inferred from homology"/>
<evidence type="ECO:0000313" key="5">
    <source>
        <dbReference type="EMBL" id="OGZ62785.1"/>
    </source>
</evidence>
<accession>A0A1G2HK06</accession>
<evidence type="ECO:0000256" key="1">
    <source>
        <dbReference type="ARBA" id="ARBA00010990"/>
    </source>
</evidence>